<proteinExistence type="predicted"/>
<dbReference type="InterPro" id="IPR001387">
    <property type="entry name" value="Cro/C1-type_HTH"/>
</dbReference>
<organism evidence="2 3">
    <name type="scientific">Actinomadura rubrisoli</name>
    <dbReference type="NCBI Taxonomy" id="2530368"/>
    <lineage>
        <taxon>Bacteria</taxon>
        <taxon>Bacillati</taxon>
        <taxon>Actinomycetota</taxon>
        <taxon>Actinomycetes</taxon>
        <taxon>Streptosporangiales</taxon>
        <taxon>Thermomonosporaceae</taxon>
        <taxon>Actinomadura</taxon>
    </lineage>
</organism>
<dbReference type="Proteomes" id="UP000294513">
    <property type="component" value="Unassembled WGS sequence"/>
</dbReference>
<dbReference type="PROSITE" id="PS50943">
    <property type="entry name" value="HTH_CROC1"/>
    <property type="match status" value="1"/>
</dbReference>
<dbReference type="Pfam" id="PF01381">
    <property type="entry name" value="HTH_3"/>
    <property type="match status" value="1"/>
</dbReference>
<dbReference type="Gene3D" id="1.10.260.40">
    <property type="entry name" value="lambda repressor-like DNA-binding domains"/>
    <property type="match status" value="1"/>
</dbReference>
<evidence type="ECO:0000259" key="1">
    <source>
        <dbReference type="PROSITE" id="PS50943"/>
    </source>
</evidence>
<comment type="caution">
    <text evidence="2">The sequence shown here is derived from an EMBL/GenBank/DDBJ whole genome shotgun (WGS) entry which is preliminary data.</text>
</comment>
<dbReference type="CDD" id="cd00093">
    <property type="entry name" value="HTH_XRE"/>
    <property type="match status" value="1"/>
</dbReference>
<dbReference type="EMBL" id="SMKU01000280">
    <property type="protein sequence ID" value="TDD72135.1"/>
    <property type="molecule type" value="Genomic_DNA"/>
</dbReference>
<dbReference type="SMART" id="SM00530">
    <property type="entry name" value="HTH_XRE"/>
    <property type="match status" value="1"/>
</dbReference>
<dbReference type="SUPFAM" id="SSF47413">
    <property type="entry name" value="lambda repressor-like DNA-binding domains"/>
    <property type="match status" value="1"/>
</dbReference>
<feature type="domain" description="HTH cro/C1-type" evidence="1">
    <location>
        <begin position="21"/>
        <end position="74"/>
    </location>
</feature>
<dbReference type="GO" id="GO:0003677">
    <property type="term" value="F:DNA binding"/>
    <property type="evidence" value="ECO:0007669"/>
    <property type="project" value="InterPro"/>
</dbReference>
<dbReference type="Pfam" id="PF19054">
    <property type="entry name" value="DUF5753"/>
    <property type="match status" value="1"/>
</dbReference>
<dbReference type="OrthoDB" id="3355929at2"/>
<gene>
    <name evidence="2" type="ORF">E1298_35285</name>
</gene>
<evidence type="ECO:0000313" key="2">
    <source>
        <dbReference type="EMBL" id="TDD72135.1"/>
    </source>
</evidence>
<dbReference type="InterPro" id="IPR043917">
    <property type="entry name" value="DUF5753"/>
</dbReference>
<reference evidence="2 3" key="1">
    <citation type="submission" date="2019-03" db="EMBL/GenBank/DDBJ databases">
        <title>Draft genome sequences of novel Actinobacteria.</title>
        <authorList>
            <person name="Sahin N."/>
            <person name="Ay H."/>
            <person name="Saygin H."/>
        </authorList>
    </citation>
    <scope>NUCLEOTIDE SEQUENCE [LARGE SCALE GENOMIC DNA]</scope>
    <source>
        <strain evidence="2 3">H3C3</strain>
    </source>
</reference>
<protein>
    <submittedName>
        <fullName evidence="2">XRE family transcriptional regulator</fullName>
    </submittedName>
</protein>
<sequence>MPPSAPIDPRPSMRAQLAYTLRLFREIRGLSQDALAKELYTTRETIAAYETQRNAPDEAFCMKLDEFFGTKELFQGLWHHAQREHLHEWFEAYMAHEIESTEIRSFQPLYIPGLLQTEGYMRATAPKGPVEEDLIQQRLDRRDILTRAENRPHFFVVLDQGAILRRSRNGDVMREQLRHLLAVGELPQIHIQAVQLSDGLYRGLDGAMVVLTKADRRRVGYVEAQFGGRLIEDPVEVTRLGIRFDEIRCQALSEEGTRDLIQKTMETMQDDPLA</sequence>
<dbReference type="AlphaFoldDB" id="A0A4R5AK07"/>
<evidence type="ECO:0000313" key="3">
    <source>
        <dbReference type="Proteomes" id="UP000294513"/>
    </source>
</evidence>
<accession>A0A4R5AK07</accession>
<keyword evidence="3" id="KW-1185">Reference proteome</keyword>
<name>A0A4R5AK07_9ACTN</name>
<dbReference type="InterPro" id="IPR010982">
    <property type="entry name" value="Lambda_DNA-bd_dom_sf"/>
</dbReference>